<dbReference type="AlphaFoldDB" id="A0A518ELU0"/>
<dbReference type="OrthoDB" id="9997980at2"/>
<evidence type="ECO:0000313" key="2">
    <source>
        <dbReference type="EMBL" id="QDV05048.1"/>
    </source>
</evidence>
<feature type="transmembrane region" description="Helical" evidence="1">
    <location>
        <begin position="34"/>
        <end position="51"/>
    </location>
</feature>
<feature type="transmembrane region" description="Helical" evidence="1">
    <location>
        <begin position="149"/>
        <end position="171"/>
    </location>
</feature>
<feature type="transmembrane region" description="Helical" evidence="1">
    <location>
        <begin position="263"/>
        <end position="281"/>
    </location>
</feature>
<name>A0A518ELU0_9BACT</name>
<proteinExistence type="predicted"/>
<accession>A0A518ELU0</accession>
<reference evidence="2 3" key="1">
    <citation type="submission" date="2019-02" db="EMBL/GenBank/DDBJ databases">
        <title>Deep-cultivation of Planctomycetes and their phenomic and genomic characterization uncovers novel biology.</title>
        <authorList>
            <person name="Wiegand S."/>
            <person name="Jogler M."/>
            <person name="Boedeker C."/>
            <person name="Pinto D."/>
            <person name="Vollmers J."/>
            <person name="Rivas-Marin E."/>
            <person name="Kohn T."/>
            <person name="Peeters S.H."/>
            <person name="Heuer A."/>
            <person name="Rast P."/>
            <person name="Oberbeckmann S."/>
            <person name="Bunk B."/>
            <person name="Jeske O."/>
            <person name="Meyerdierks A."/>
            <person name="Storesund J.E."/>
            <person name="Kallscheuer N."/>
            <person name="Luecker S."/>
            <person name="Lage O.M."/>
            <person name="Pohl T."/>
            <person name="Merkel B.J."/>
            <person name="Hornburger P."/>
            <person name="Mueller R.-W."/>
            <person name="Bruemmer F."/>
            <person name="Labrenz M."/>
            <person name="Spormann A.M."/>
            <person name="Op den Camp H."/>
            <person name="Overmann J."/>
            <person name="Amann R."/>
            <person name="Jetten M.S.M."/>
            <person name="Mascher T."/>
            <person name="Medema M.H."/>
            <person name="Devos D.P."/>
            <person name="Kaster A.-K."/>
            <person name="Ovreas L."/>
            <person name="Rohde M."/>
            <person name="Galperin M.Y."/>
            <person name="Jogler C."/>
        </authorList>
    </citation>
    <scope>NUCLEOTIDE SEQUENCE [LARGE SCALE GENOMIC DNA]</scope>
    <source>
        <strain evidence="2 3">Poly30</strain>
    </source>
</reference>
<gene>
    <name evidence="2" type="ORF">Poly30_05430</name>
</gene>
<keyword evidence="1" id="KW-1133">Transmembrane helix</keyword>
<evidence type="ECO:0000313" key="3">
    <source>
        <dbReference type="Proteomes" id="UP000320390"/>
    </source>
</evidence>
<evidence type="ECO:0000256" key="1">
    <source>
        <dbReference type="SAM" id="Phobius"/>
    </source>
</evidence>
<keyword evidence="1" id="KW-0812">Transmembrane</keyword>
<keyword evidence="3" id="KW-1185">Reference proteome</keyword>
<feature type="transmembrane region" description="Helical" evidence="1">
    <location>
        <begin position="293"/>
        <end position="311"/>
    </location>
</feature>
<dbReference type="Proteomes" id="UP000320390">
    <property type="component" value="Chromosome"/>
</dbReference>
<feature type="transmembrane region" description="Helical" evidence="1">
    <location>
        <begin position="206"/>
        <end position="228"/>
    </location>
</feature>
<keyword evidence="1" id="KW-0472">Membrane</keyword>
<feature type="transmembrane region" description="Helical" evidence="1">
    <location>
        <begin position="104"/>
        <end position="129"/>
    </location>
</feature>
<sequence>MATYENNVDHDNLKRPDSLLFLRSIRAAIYRHKLWGSSWLFLLLLSAIPAMEVMGTIEKIVGNRYASADAARELHSTLSSPTVSFSEVFRQDHGAALTQMQSSVAFGGAALALVAILFGCFAAGGWLQITFEQPDRQTLRRFAFGGGRFFGRFVRVAIMTVLLLALVRWVLYGEPWKRLVYGWLMDIPKYDWNRLETLPSEQKYTYLMWTRDGLAAVGFAKVLAWAIYTRTRLVLRDSRSVIGAGIATWFTMLRHPIQTLRPLMLLLLVELLVVIGLLGWWNGTVESRFYADANGWHVLAFFGIAQLGVIWRQVTRGAYYHSAGRVSQALILPTDSKPDPWAKTIGGPGGPQYPIDDDGYHVTV</sequence>
<dbReference type="EMBL" id="CP036434">
    <property type="protein sequence ID" value="QDV05048.1"/>
    <property type="molecule type" value="Genomic_DNA"/>
</dbReference>
<organism evidence="2 3">
    <name type="scientific">Saltatorellus ferox</name>
    <dbReference type="NCBI Taxonomy" id="2528018"/>
    <lineage>
        <taxon>Bacteria</taxon>
        <taxon>Pseudomonadati</taxon>
        <taxon>Planctomycetota</taxon>
        <taxon>Planctomycetia</taxon>
        <taxon>Planctomycetia incertae sedis</taxon>
        <taxon>Saltatorellus</taxon>
    </lineage>
</organism>
<dbReference type="RefSeq" id="WP_145194474.1">
    <property type="nucleotide sequence ID" value="NZ_CP036434.1"/>
</dbReference>
<protein>
    <submittedName>
        <fullName evidence="2">Uncharacterized protein</fullName>
    </submittedName>
</protein>